<proteinExistence type="predicted"/>
<gene>
    <name evidence="1" type="ORF">Vbra_7909</name>
</gene>
<evidence type="ECO:0000313" key="1">
    <source>
        <dbReference type="EMBL" id="CEL98305.1"/>
    </source>
</evidence>
<name>A0A0G4EMU6_VITBC</name>
<dbReference type="EMBL" id="CDMY01000267">
    <property type="protein sequence ID" value="CEL98305.1"/>
    <property type="molecule type" value="Genomic_DNA"/>
</dbReference>
<accession>A0A0G4EMU6</accession>
<organism evidence="1 2">
    <name type="scientific">Vitrella brassicaformis (strain CCMP3155)</name>
    <dbReference type="NCBI Taxonomy" id="1169540"/>
    <lineage>
        <taxon>Eukaryota</taxon>
        <taxon>Sar</taxon>
        <taxon>Alveolata</taxon>
        <taxon>Colpodellida</taxon>
        <taxon>Vitrellaceae</taxon>
        <taxon>Vitrella</taxon>
    </lineage>
</organism>
<dbReference type="VEuPathDB" id="CryptoDB:Vbra_7909"/>
<dbReference type="AlphaFoldDB" id="A0A0G4EMU6"/>
<reference evidence="1 2" key="1">
    <citation type="submission" date="2014-11" db="EMBL/GenBank/DDBJ databases">
        <authorList>
            <person name="Zhu J."/>
            <person name="Qi W."/>
            <person name="Song R."/>
        </authorList>
    </citation>
    <scope>NUCLEOTIDE SEQUENCE [LARGE SCALE GENOMIC DNA]</scope>
</reference>
<evidence type="ECO:0000313" key="2">
    <source>
        <dbReference type="Proteomes" id="UP000041254"/>
    </source>
</evidence>
<protein>
    <submittedName>
        <fullName evidence="1">Uncharacterized protein</fullName>
    </submittedName>
</protein>
<sequence>MSLSEGGSDAVAGHMLVVQPPYQRPKAWLAIRECGKYTYFDSLTDVPNDLTNVAMWRPEKIYEGDFEQFGIMAVGAELDREDTASLLAAVRDAVDDLPHVIVDTERKVAASAQASREEGRVIFAPWSGLGIRDRLPAIGDQACGAIM</sequence>
<keyword evidence="2" id="KW-1185">Reference proteome</keyword>
<dbReference type="InParanoid" id="A0A0G4EMU6"/>
<dbReference type="Proteomes" id="UP000041254">
    <property type="component" value="Unassembled WGS sequence"/>
</dbReference>